<dbReference type="RefSeq" id="WP_035327275.1">
    <property type="nucleotide sequence ID" value="NZ_CP015125.1"/>
</dbReference>
<organism evidence="2 3">
    <name type="scientific">Dokdonia donghaensis DSW-1</name>
    <dbReference type="NCBI Taxonomy" id="1300343"/>
    <lineage>
        <taxon>Bacteria</taxon>
        <taxon>Pseudomonadati</taxon>
        <taxon>Bacteroidota</taxon>
        <taxon>Flavobacteriia</taxon>
        <taxon>Flavobacteriales</taxon>
        <taxon>Flavobacteriaceae</taxon>
        <taxon>Dokdonia</taxon>
    </lineage>
</organism>
<accession>A0A0A2GXS8</accession>
<comment type="caution">
    <text evidence="2">The sequence shown here is derived from an EMBL/GenBank/DDBJ whole genome shotgun (WGS) entry which is preliminary data.</text>
</comment>
<gene>
    <name evidence="2" type="ORF">NV36_11120</name>
</gene>
<proteinExistence type="predicted"/>
<dbReference type="Proteomes" id="UP000030140">
    <property type="component" value="Unassembled WGS sequence"/>
</dbReference>
<dbReference type="EMBL" id="JSAQ01000001">
    <property type="protein sequence ID" value="KGO07328.1"/>
    <property type="molecule type" value="Genomic_DNA"/>
</dbReference>
<dbReference type="PATRIC" id="fig|1300343.5.peg.1111"/>
<reference evidence="2 3" key="1">
    <citation type="submission" date="2014-10" db="EMBL/GenBank/DDBJ databases">
        <title>Draft genome sequence of the proteorhodopsin-containing marine bacterium Dokdonia donghaensis.</title>
        <authorList>
            <person name="Gomez-Consarnau L."/>
            <person name="Gonzalez J.M."/>
            <person name="Riedel T."/>
            <person name="Jaenicke S."/>
            <person name="Wagner-Doebler I."/>
            <person name="Fuhrman J.A."/>
        </authorList>
    </citation>
    <scope>NUCLEOTIDE SEQUENCE [LARGE SCALE GENOMIC DNA]</scope>
    <source>
        <strain evidence="2 3">DSW-1</strain>
    </source>
</reference>
<sequence>MKLQTQIPLEPASHQFGYDHKLLLLGSCFAQNIGDKLAYYKFQAVTNPFGIIFNPVSLEQLVADAVANKTYTEADVFELDGVWKSFYAHSDKNALTRLGAVIHLQEAQQLLRQQLIEASHLFVTLGTAWVYKHIERDEVVANCHKVPQKTFTKQLLSVTEIQESLSRICELVKTLNLKIEIAFTVSPVRHIKDGMVENTRSKSHLLTAVHQLVDSREASYFPAYEIVMDELRDYRFYASDMVHPSEQAVTYVWERFIEVYAFAKAQQIMKKVAQVQQGLAHRPFNEDSAAHQKFITDLAKKQQALTEVYPFMNF</sequence>
<dbReference type="KEGG" id="ddo:I597_1098"/>
<protein>
    <submittedName>
        <fullName evidence="2">GSCFA domain-containing protein</fullName>
    </submittedName>
</protein>
<name>A0A0A2GXS8_9FLAO</name>
<evidence type="ECO:0000313" key="3">
    <source>
        <dbReference type="Proteomes" id="UP000030140"/>
    </source>
</evidence>
<evidence type="ECO:0000259" key="1">
    <source>
        <dbReference type="Pfam" id="PF08885"/>
    </source>
</evidence>
<dbReference type="AlphaFoldDB" id="A0A0A2GXS8"/>
<feature type="domain" description="GSCFA" evidence="1">
    <location>
        <begin position="21"/>
        <end position="256"/>
    </location>
</feature>
<dbReference type="InterPro" id="IPR014982">
    <property type="entry name" value="GSCFA"/>
</dbReference>
<dbReference type="Pfam" id="PF08885">
    <property type="entry name" value="GSCFA"/>
    <property type="match status" value="1"/>
</dbReference>
<dbReference type="SUPFAM" id="SSF52266">
    <property type="entry name" value="SGNH hydrolase"/>
    <property type="match status" value="1"/>
</dbReference>
<evidence type="ECO:0000313" key="2">
    <source>
        <dbReference type="EMBL" id="KGO07328.1"/>
    </source>
</evidence>
<keyword evidence="3" id="KW-1185">Reference proteome</keyword>